<dbReference type="AlphaFoldDB" id="A0A285ZZQ1"/>
<feature type="transmembrane region" description="Helical" evidence="2">
    <location>
        <begin position="20"/>
        <end position="43"/>
    </location>
</feature>
<evidence type="ECO:0000256" key="2">
    <source>
        <dbReference type="SAM" id="Phobius"/>
    </source>
</evidence>
<evidence type="ECO:0000313" key="4">
    <source>
        <dbReference type="Proteomes" id="UP000219281"/>
    </source>
</evidence>
<reference evidence="4" key="1">
    <citation type="submission" date="2017-09" db="EMBL/GenBank/DDBJ databases">
        <authorList>
            <person name="Varghese N."/>
            <person name="Submissions S."/>
        </authorList>
    </citation>
    <scope>NUCLEOTIDE SEQUENCE [LARGE SCALE GENOMIC DNA]</scope>
    <source>
        <strain evidence="4">CGMCC 1.12803</strain>
    </source>
</reference>
<name>A0A285ZZQ1_9SPHI</name>
<keyword evidence="4" id="KW-1185">Reference proteome</keyword>
<dbReference type="Proteomes" id="UP000219281">
    <property type="component" value="Unassembled WGS sequence"/>
</dbReference>
<evidence type="ECO:0000313" key="3">
    <source>
        <dbReference type="EMBL" id="SOD15133.1"/>
    </source>
</evidence>
<gene>
    <name evidence="3" type="ORF">SAMN06297358_2108</name>
</gene>
<keyword evidence="1" id="KW-0175">Coiled coil</keyword>
<dbReference type="RefSeq" id="WP_097131635.1">
    <property type="nucleotide sequence ID" value="NZ_OCMT01000002.1"/>
</dbReference>
<protein>
    <submittedName>
        <fullName evidence="3">Uncharacterized protein</fullName>
    </submittedName>
</protein>
<accession>A0A285ZZQ1</accession>
<dbReference type="EMBL" id="OCMT01000002">
    <property type="protein sequence ID" value="SOD15133.1"/>
    <property type="molecule type" value="Genomic_DNA"/>
</dbReference>
<feature type="transmembrane region" description="Helical" evidence="2">
    <location>
        <begin position="63"/>
        <end position="89"/>
    </location>
</feature>
<keyword evidence="2" id="KW-0472">Membrane</keyword>
<keyword evidence="2" id="KW-0812">Transmembrane</keyword>
<feature type="coiled-coil region" evidence="1">
    <location>
        <begin position="94"/>
        <end position="208"/>
    </location>
</feature>
<sequence length="277" mass="33405">MKELLQSVFKTTEERIKNPFIGAFFTSWIIFNWKPIFFTFFSSKNIEEKIKFIDDNFSSTNNLLIFPLIAAIFYVLVLPYISLIIDILLKHSLLKRNEIIINKHKQNIENQKQLAIEEIKLEEAKTDFRERNTHNKLVEELQKKNSELEVVIKQEKELNKSIIDELKSELNNREKMTSDEHRSFERRYSEQRREISELNSKIYEKDEELQSLKVMLNDREFSDTERLNRSKIRFSNGLLVDERYNGNKVFYYNLDTGERYDEKEIKNLMDIYSYERL</sequence>
<proteinExistence type="predicted"/>
<evidence type="ECO:0000256" key="1">
    <source>
        <dbReference type="SAM" id="Coils"/>
    </source>
</evidence>
<organism evidence="3 4">
    <name type="scientific">Pedobacter xixiisoli</name>
    <dbReference type="NCBI Taxonomy" id="1476464"/>
    <lineage>
        <taxon>Bacteria</taxon>
        <taxon>Pseudomonadati</taxon>
        <taxon>Bacteroidota</taxon>
        <taxon>Sphingobacteriia</taxon>
        <taxon>Sphingobacteriales</taxon>
        <taxon>Sphingobacteriaceae</taxon>
        <taxon>Pedobacter</taxon>
    </lineage>
</organism>
<keyword evidence="2" id="KW-1133">Transmembrane helix</keyword>
<dbReference type="OrthoDB" id="676548at2"/>